<dbReference type="PANTHER" id="PTHR39473">
    <property type="match status" value="1"/>
</dbReference>
<dbReference type="Proteomes" id="UP000541810">
    <property type="component" value="Unassembled WGS sequence"/>
</dbReference>
<dbReference type="Pfam" id="PF12867">
    <property type="entry name" value="DinB_2"/>
    <property type="match status" value="1"/>
</dbReference>
<dbReference type="EMBL" id="JACHGY010000001">
    <property type="protein sequence ID" value="MBB6431293.1"/>
    <property type="molecule type" value="Genomic_DNA"/>
</dbReference>
<reference evidence="2 3" key="1">
    <citation type="submission" date="2020-08" db="EMBL/GenBank/DDBJ databases">
        <title>Genomic Encyclopedia of Type Strains, Phase IV (KMG-IV): sequencing the most valuable type-strain genomes for metagenomic binning, comparative biology and taxonomic classification.</title>
        <authorList>
            <person name="Goeker M."/>
        </authorList>
    </citation>
    <scope>NUCLEOTIDE SEQUENCE [LARGE SCALE GENOMIC DNA]</scope>
    <source>
        <strain evidence="2 3">DSM 103725</strain>
    </source>
</reference>
<organism evidence="2 3">
    <name type="scientific">Algisphaera agarilytica</name>
    <dbReference type="NCBI Taxonomy" id="1385975"/>
    <lineage>
        <taxon>Bacteria</taxon>
        <taxon>Pseudomonadati</taxon>
        <taxon>Planctomycetota</taxon>
        <taxon>Phycisphaerae</taxon>
        <taxon>Phycisphaerales</taxon>
        <taxon>Phycisphaeraceae</taxon>
        <taxon>Algisphaera</taxon>
    </lineage>
</organism>
<dbReference type="Gene3D" id="1.20.120.450">
    <property type="entry name" value="dinb family like domain"/>
    <property type="match status" value="1"/>
</dbReference>
<keyword evidence="3" id="KW-1185">Reference proteome</keyword>
<dbReference type="SUPFAM" id="SSF109854">
    <property type="entry name" value="DinB/YfiT-like putative metalloenzymes"/>
    <property type="match status" value="1"/>
</dbReference>
<sequence>MTDSSLAPHQLSEAAPVVLDHVGPLREVLGQLARLVDQLDDTAYNTKPVTTYGGSIGGHVRHCLDHVSALLCGTHGDLIDYEARERGTDIETNPVSACSELQRLDTALAELPEDVGQLEVTTSILLTPSGPALKAPSSVARELAFVLSHTIHHNAMIGGMAKALGSDVPADFGMAPGTLEHQRKRQAQA</sequence>
<comment type="caution">
    <text evidence="2">The sequence shown here is derived from an EMBL/GenBank/DDBJ whole genome shotgun (WGS) entry which is preliminary data.</text>
</comment>
<dbReference type="AlphaFoldDB" id="A0A7X0H8W4"/>
<name>A0A7X0H8W4_9BACT</name>
<gene>
    <name evidence="2" type="ORF">HNQ40_003099</name>
</gene>
<dbReference type="InterPro" id="IPR024775">
    <property type="entry name" value="DinB-like"/>
</dbReference>
<feature type="domain" description="DinB-like" evidence="1">
    <location>
        <begin position="27"/>
        <end position="157"/>
    </location>
</feature>
<evidence type="ECO:0000259" key="1">
    <source>
        <dbReference type="Pfam" id="PF12867"/>
    </source>
</evidence>
<evidence type="ECO:0000313" key="2">
    <source>
        <dbReference type="EMBL" id="MBB6431293.1"/>
    </source>
</evidence>
<dbReference type="PANTHER" id="PTHR39473:SF1">
    <property type="entry name" value="DINB-LIKE DOMAIN-CONTAINING PROTEIN"/>
    <property type="match status" value="1"/>
</dbReference>
<dbReference type="RefSeq" id="WP_184678772.1">
    <property type="nucleotide sequence ID" value="NZ_JACHGY010000001.1"/>
</dbReference>
<proteinExistence type="predicted"/>
<accession>A0A7X0H8W4</accession>
<dbReference type="InterPro" id="IPR034660">
    <property type="entry name" value="DinB/YfiT-like"/>
</dbReference>
<protein>
    <submittedName>
        <fullName evidence="2">Putative damage-inducible protein DinB</fullName>
    </submittedName>
</protein>
<evidence type="ECO:0000313" key="3">
    <source>
        <dbReference type="Proteomes" id="UP000541810"/>
    </source>
</evidence>